<dbReference type="GO" id="GO:0003700">
    <property type="term" value="F:DNA-binding transcription factor activity"/>
    <property type="evidence" value="ECO:0007669"/>
    <property type="project" value="TreeGrafter"/>
</dbReference>
<dbReference type="PANTHER" id="PTHR24567:SF74">
    <property type="entry name" value="HTH-TYPE TRANSCRIPTIONAL REGULATOR ARCR"/>
    <property type="match status" value="1"/>
</dbReference>
<protein>
    <submittedName>
        <fullName evidence="2">Cyclic nucleotide-binding domain-containing protein</fullName>
    </submittedName>
</protein>
<dbReference type="PROSITE" id="PS50042">
    <property type="entry name" value="CNMP_BINDING_3"/>
    <property type="match status" value="1"/>
</dbReference>
<evidence type="ECO:0000259" key="1">
    <source>
        <dbReference type="PROSITE" id="PS50042"/>
    </source>
</evidence>
<evidence type="ECO:0000313" key="3">
    <source>
        <dbReference type="Proteomes" id="UP000185192"/>
    </source>
</evidence>
<dbReference type="InterPro" id="IPR018490">
    <property type="entry name" value="cNMP-bd_dom_sf"/>
</dbReference>
<sequence length="182" mass="19501">MGDLTEEDVLFLARAGEIKLFEAGDIIIEAGAEVPALYFLTSGSAEVHLANGTSVASPGIGDVAGEMSFVEKRPPEASVVATEPSRLLAVPRAELEKELGRHPAFAGRFYKALATFLSDRLRTTTGMAASDGVSHDGPAMDFKSQSPYFDFCDVKPCHIAQRMSEKLAVFDAQIRGYTAIDS</sequence>
<proteinExistence type="predicted"/>
<dbReference type="PANTHER" id="PTHR24567">
    <property type="entry name" value="CRP FAMILY TRANSCRIPTIONAL REGULATORY PROTEIN"/>
    <property type="match status" value="1"/>
</dbReference>
<dbReference type="AlphaFoldDB" id="A0A1N6D260"/>
<keyword evidence="3" id="KW-1185">Reference proteome</keyword>
<dbReference type="InterPro" id="IPR050397">
    <property type="entry name" value="Env_Response_Regulators"/>
</dbReference>
<dbReference type="Proteomes" id="UP000185192">
    <property type="component" value="Unassembled WGS sequence"/>
</dbReference>
<feature type="domain" description="Cyclic nucleotide-binding" evidence="1">
    <location>
        <begin position="1"/>
        <end position="116"/>
    </location>
</feature>
<dbReference type="OrthoDB" id="951557at2"/>
<dbReference type="InterPro" id="IPR014710">
    <property type="entry name" value="RmlC-like_jellyroll"/>
</dbReference>
<dbReference type="STRING" id="1123272.SAMN02745824_1437"/>
<dbReference type="RefSeq" id="WP_074204353.1">
    <property type="nucleotide sequence ID" value="NZ_FSQW01000001.1"/>
</dbReference>
<name>A0A1N6D260_9SPHN</name>
<dbReference type="CDD" id="cd00038">
    <property type="entry name" value="CAP_ED"/>
    <property type="match status" value="1"/>
</dbReference>
<reference evidence="3" key="1">
    <citation type="submission" date="2016-11" db="EMBL/GenBank/DDBJ databases">
        <authorList>
            <person name="Varghese N."/>
            <person name="Submissions S."/>
        </authorList>
    </citation>
    <scope>NUCLEOTIDE SEQUENCE [LARGE SCALE GENOMIC DNA]</scope>
    <source>
        <strain evidence="3">DSM 22363</strain>
    </source>
</reference>
<gene>
    <name evidence="2" type="ORF">SAMN02745824_1437</name>
</gene>
<dbReference type="EMBL" id="FSQW01000001">
    <property type="protein sequence ID" value="SIN64776.1"/>
    <property type="molecule type" value="Genomic_DNA"/>
</dbReference>
<dbReference type="SUPFAM" id="SSF51206">
    <property type="entry name" value="cAMP-binding domain-like"/>
    <property type="match status" value="1"/>
</dbReference>
<accession>A0A1N6D260</accession>
<dbReference type="SMART" id="SM00100">
    <property type="entry name" value="cNMP"/>
    <property type="match status" value="1"/>
</dbReference>
<evidence type="ECO:0000313" key="2">
    <source>
        <dbReference type="EMBL" id="SIN64776.1"/>
    </source>
</evidence>
<dbReference type="Gene3D" id="2.60.120.10">
    <property type="entry name" value="Jelly Rolls"/>
    <property type="match status" value="1"/>
</dbReference>
<dbReference type="InterPro" id="IPR000595">
    <property type="entry name" value="cNMP-bd_dom"/>
</dbReference>
<dbReference type="Pfam" id="PF00027">
    <property type="entry name" value="cNMP_binding"/>
    <property type="match status" value="1"/>
</dbReference>
<dbReference type="GO" id="GO:0005829">
    <property type="term" value="C:cytosol"/>
    <property type="evidence" value="ECO:0007669"/>
    <property type="project" value="TreeGrafter"/>
</dbReference>
<organism evidence="2 3">
    <name type="scientific">Parasphingorhabdus marina DSM 22363</name>
    <dbReference type="NCBI Taxonomy" id="1123272"/>
    <lineage>
        <taxon>Bacteria</taxon>
        <taxon>Pseudomonadati</taxon>
        <taxon>Pseudomonadota</taxon>
        <taxon>Alphaproteobacteria</taxon>
        <taxon>Sphingomonadales</taxon>
        <taxon>Sphingomonadaceae</taxon>
        <taxon>Parasphingorhabdus</taxon>
    </lineage>
</organism>